<keyword evidence="3" id="KW-0456">Lyase</keyword>
<dbReference type="Proteomes" id="UP000027920">
    <property type="component" value="Unassembled WGS sequence"/>
</dbReference>
<evidence type="ECO:0000259" key="4">
    <source>
        <dbReference type="Pfam" id="PF03328"/>
    </source>
</evidence>
<dbReference type="InterPro" id="IPR005000">
    <property type="entry name" value="Aldolase/citrate-lyase_domain"/>
</dbReference>
<evidence type="ECO:0000256" key="1">
    <source>
        <dbReference type="ARBA" id="ARBA00005568"/>
    </source>
</evidence>
<evidence type="ECO:0000256" key="3">
    <source>
        <dbReference type="ARBA" id="ARBA00023239"/>
    </source>
</evidence>
<accession>A0A072P3N3</accession>
<dbReference type="Pfam" id="PF03328">
    <property type="entry name" value="HpcH_HpaI"/>
    <property type="match status" value="1"/>
</dbReference>
<dbReference type="InterPro" id="IPR050251">
    <property type="entry name" value="HpcH-HpaI_aldolase"/>
</dbReference>
<dbReference type="HOGENOM" id="CLU_059964_4_0_1"/>
<comment type="caution">
    <text evidence="5">The sequence shown here is derived from an EMBL/GenBank/DDBJ whole genome shotgun (WGS) entry which is preliminary data.</text>
</comment>
<protein>
    <recommendedName>
        <fullName evidence="4">HpcH/HpaI aldolase/citrate lyase domain-containing protein</fullName>
    </recommendedName>
</protein>
<reference evidence="5 6" key="1">
    <citation type="submission" date="2013-03" db="EMBL/GenBank/DDBJ databases">
        <title>The Genome Sequence of Exophiala aquamarina CBS 119918.</title>
        <authorList>
            <consortium name="The Broad Institute Genomics Platform"/>
            <person name="Cuomo C."/>
            <person name="de Hoog S."/>
            <person name="Gorbushina A."/>
            <person name="Walker B."/>
            <person name="Young S.K."/>
            <person name="Zeng Q."/>
            <person name="Gargeya S."/>
            <person name="Fitzgerald M."/>
            <person name="Haas B."/>
            <person name="Abouelleil A."/>
            <person name="Allen A.W."/>
            <person name="Alvarado L."/>
            <person name="Arachchi H.M."/>
            <person name="Berlin A.M."/>
            <person name="Chapman S.B."/>
            <person name="Gainer-Dewar J."/>
            <person name="Goldberg J."/>
            <person name="Griggs A."/>
            <person name="Gujja S."/>
            <person name="Hansen M."/>
            <person name="Howarth C."/>
            <person name="Imamovic A."/>
            <person name="Ireland A."/>
            <person name="Larimer J."/>
            <person name="McCowan C."/>
            <person name="Murphy C."/>
            <person name="Pearson M."/>
            <person name="Poon T.W."/>
            <person name="Priest M."/>
            <person name="Roberts A."/>
            <person name="Saif S."/>
            <person name="Shea T."/>
            <person name="Sisk P."/>
            <person name="Sykes S."/>
            <person name="Wortman J."/>
            <person name="Nusbaum C."/>
            <person name="Birren B."/>
        </authorList>
    </citation>
    <scope>NUCLEOTIDE SEQUENCE [LARGE SCALE GENOMIC DNA]</scope>
    <source>
        <strain evidence="5 6">CBS 119918</strain>
    </source>
</reference>
<evidence type="ECO:0000313" key="5">
    <source>
        <dbReference type="EMBL" id="KEF54466.1"/>
    </source>
</evidence>
<keyword evidence="6" id="KW-1185">Reference proteome</keyword>
<dbReference type="SUPFAM" id="SSF51621">
    <property type="entry name" value="Phosphoenolpyruvate/pyruvate domain"/>
    <property type="match status" value="1"/>
</dbReference>
<dbReference type="GeneID" id="25284541"/>
<dbReference type="GO" id="GO:0046872">
    <property type="term" value="F:metal ion binding"/>
    <property type="evidence" value="ECO:0007669"/>
    <property type="project" value="UniProtKB-KW"/>
</dbReference>
<evidence type="ECO:0000313" key="6">
    <source>
        <dbReference type="Proteomes" id="UP000027920"/>
    </source>
</evidence>
<dbReference type="GO" id="GO:0016832">
    <property type="term" value="F:aldehyde-lyase activity"/>
    <property type="evidence" value="ECO:0007669"/>
    <property type="project" value="TreeGrafter"/>
</dbReference>
<evidence type="ECO:0000256" key="2">
    <source>
        <dbReference type="ARBA" id="ARBA00022723"/>
    </source>
</evidence>
<dbReference type="GO" id="GO:0005737">
    <property type="term" value="C:cytoplasm"/>
    <property type="evidence" value="ECO:0007669"/>
    <property type="project" value="TreeGrafter"/>
</dbReference>
<dbReference type="OrthoDB" id="1621678at2759"/>
<comment type="similarity">
    <text evidence="1">Belongs to the HpcH/HpaI aldolase family.</text>
</comment>
<name>A0A072P3N3_9EURO</name>
<dbReference type="PANTHER" id="PTHR30502">
    <property type="entry name" value="2-KETO-3-DEOXY-L-RHAMNONATE ALDOLASE"/>
    <property type="match status" value="1"/>
</dbReference>
<keyword evidence="2" id="KW-0479">Metal-binding</keyword>
<feature type="domain" description="HpcH/HpaI aldolase/citrate lyase" evidence="4">
    <location>
        <begin position="34"/>
        <end position="253"/>
    </location>
</feature>
<dbReference type="VEuPathDB" id="FungiDB:A1O9_09633"/>
<proteinExistence type="inferred from homology"/>
<organism evidence="5 6">
    <name type="scientific">Exophiala aquamarina CBS 119918</name>
    <dbReference type="NCBI Taxonomy" id="1182545"/>
    <lineage>
        <taxon>Eukaryota</taxon>
        <taxon>Fungi</taxon>
        <taxon>Dikarya</taxon>
        <taxon>Ascomycota</taxon>
        <taxon>Pezizomycotina</taxon>
        <taxon>Eurotiomycetes</taxon>
        <taxon>Chaetothyriomycetidae</taxon>
        <taxon>Chaetothyriales</taxon>
        <taxon>Herpotrichiellaceae</taxon>
        <taxon>Exophiala</taxon>
    </lineage>
</organism>
<dbReference type="AlphaFoldDB" id="A0A072P3N3"/>
<sequence length="271" mass="29061">MALNTIYRNNLLDNVKEGRICTAFGIKIIPTGEIVQIAKQAGYDSLFIDLEHTTLTLKDASQLCITGLSAGITPFVRVPHECGSGFIQRVLDGGAMGIIVPHIHGADDAKKVIHVSKFPPLGKRSLTAGLPQFTYAPVPAVVTAPQLNESGSTVFIMIETADALETVDDIAALPGCDVLLVGANDLLSEMGIMGDFDNPKFMQALEKVSHAAQKHDKVFAIGGLYHRPDLMDRVINDLGARWVIGGQDVGLLVAATRQNCQALKAIQRPQV</sequence>
<dbReference type="EMBL" id="AMGV01000010">
    <property type="protein sequence ID" value="KEF54466.1"/>
    <property type="molecule type" value="Genomic_DNA"/>
</dbReference>
<dbReference type="InterPro" id="IPR040442">
    <property type="entry name" value="Pyrv_kinase-like_dom_sf"/>
</dbReference>
<dbReference type="RefSeq" id="XP_013257056.1">
    <property type="nucleotide sequence ID" value="XM_013401602.1"/>
</dbReference>
<gene>
    <name evidence="5" type="ORF">A1O9_09633</name>
</gene>
<dbReference type="STRING" id="1182545.A0A072P3N3"/>
<dbReference type="PANTHER" id="PTHR30502:SF0">
    <property type="entry name" value="PHOSPHOENOLPYRUVATE CARBOXYLASE FAMILY PROTEIN"/>
    <property type="match status" value="1"/>
</dbReference>
<dbReference type="Gene3D" id="3.20.20.60">
    <property type="entry name" value="Phosphoenolpyruvate-binding domains"/>
    <property type="match status" value="1"/>
</dbReference>
<dbReference type="InterPro" id="IPR015813">
    <property type="entry name" value="Pyrv/PenolPyrv_kinase-like_dom"/>
</dbReference>